<dbReference type="AlphaFoldDB" id="A0AAD7VFL5"/>
<protein>
    <submittedName>
        <fullName evidence="1">Protein cfxQ like</fullName>
    </submittedName>
</protein>
<evidence type="ECO:0000313" key="1">
    <source>
        <dbReference type="EMBL" id="KAJ7973868.1"/>
    </source>
</evidence>
<evidence type="ECO:0000313" key="2">
    <source>
        <dbReference type="Proteomes" id="UP001163823"/>
    </source>
</evidence>
<reference evidence="1" key="1">
    <citation type="journal article" date="2023" name="Science">
        <title>Elucidation of the pathway for biosynthesis of saponin adjuvants from the soapbark tree.</title>
        <authorList>
            <person name="Reed J."/>
            <person name="Orme A."/>
            <person name="El-Demerdash A."/>
            <person name="Owen C."/>
            <person name="Martin L.B.B."/>
            <person name="Misra R.C."/>
            <person name="Kikuchi S."/>
            <person name="Rejzek M."/>
            <person name="Martin A.C."/>
            <person name="Harkess A."/>
            <person name="Leebens-Mack J."/>
            <person name="Louveau T."/>
            <person name="Stephenson M.J."/>
            <person name="Osbourn A."/>
        </authorList>
    </citation>
    <scope>NUCLEOTIDE SEQUENCE</scope>
    <source>
        <strain evidence="1">S10</strain>
    </source>
</reference>
<dbReference type="EMBL" id="JARAOO010000003">
    <property type="protein sequence ID" value="KAJ7973868.1"/>
    <property type="molecule type" value="Genomic_DNA"/>
</dbReference>
<proteinExistence type="predicted"/>
<keyword evidence="2" id="KW-1185">Reference proteome</keyword>
<organism evidence="1 2">
    <name type="scientific">Quillaja saponaria</name>
    <name type="common">Soap bark tree</name>
    <dbReference type="NCBI Taxonomy" id="32244"/>
    <lineage>
        <taxon>Eukaryota</taxon>
        <taxon>Viridiplantae</taxon>
        <taxon>Streptophyta</taxon>
        <taxon>Embryophyta</taxon>
        <taxon>Tracheophyta</taxon>
        <taxon>Spermatophyta</taxon>
        <taxon>Magnoliopsida</taxon>
        <taxon>eudicotyledons</taxon>
        <taxon>Gunneridae</taxon>
        <taxon>Pentapetalae</taxon>
        <taxon>rosids</taxon>
        <taxon>fabids</taxon>
        <taxon>Fabales</taxon>
        <taxon>Quillajaceae</taxon>
        <taxon>Quillaja</taxon>
    </lineage>
</organism>
<name>A0AAD7VFL5_QUISA</name>
<sequence length="72" mass="8570">MVQTPLHVSAGHNRAQIVKSILDWQDQTRLNWKPRLCMEKPLCTWQQRMGVMKLHRCFLLMELQLKPKQTTV</sequence>
<accession>A0AAD7VFL5</accession>
<gene>
    <name evidence="1" type="ORF">O6P43_004031</name>
</gene>
<dbReference type="KEGG" id="qsa:O6P43_004031"/>
<comment type="caution">
    <text evidence="1">The sequence shown here is derived from an EMBL/GenBank/DDBJ whole genome shotgun (WGS) entry which is preliminary data.</text>
</comment>
<dbReference type="Proteomes" id="UP001163823">
    <property type="component" value="Chromosome 3"/>
</dbReference>